<dbReference type="InterPro" id="IPR003313">
    <property type="entry name" value="AraC-bd"/>
</dbReference>
<dbReference type="EMBL" id="JBHUHV010000064">
    <property type="protein sequence ID" value="MFD2069513.1"/>
    <property type="molecule type" value="Genomic_DNA"/>
</dbReference>
<keyword evidence="1" id="KW-0805">Transcription regulation</keyword>
<dbReference type="SUPFAM" id="SSF51182">
    <property type="entry name" value="RmlC-like cupins"/>
    <property type="match status" value="1"/>
</dbReference>
<comment type="caution">
    <text evidence="5">The sequence shown here is derived from an EMBL/GenBank/DDBJ whole genome shotgun (WGS) entry which is preliminary data.</text>
</comment>
<dbReference type="InterPro" id="IPR018060">
    <property type="entry name" value="HTH_AraC"/>
</dbReference>
<evidence type="ECO:0000256" key="3">
    <source>
        <dbReference type="ARBA" id="ARBA00023163"/>
    </source>
</evidence>
<dbReference type="SMART" id="SM00342">
    <property type="entry name" value="HTH_ARAC"/>
    <property type="match status" value="1"/>
</dbReference>
<evidence type="ECO:0000256" key="2">
    <source>
        <dbReference type="ARBA" id="ARBA00023125"/>
    </source>
</evidence>
<gene>
    <name evidence="5" type="ORF">ACFSKU_21715</name>
</gene>
<dbReference type="Proteomes" id="UP001597369">
    <property type="component" value="Unassembled WGS sequence"/>
</dbReference>
<feature type="domain" description="HTH araC/xylS-type" evidence="4">
    <location>
        <begin position="167"/>
        <end position="265"/>
    </location>
</feature>
<dbReference type="InterPro" id="IPR011051">
    <property type="entry name" value="RmlC_Cupin_sf"/>
</dbReference>
<dbReference type="PANTHER" id="PTHR11019">
    <property type="entry name" value="HTH-TYPE TRANSCRIPTIONAL REGULATOR NIMR"/>
    <property type="match status" value="1"/>
</dbReference>
<evidence type="ECO:0000259" key="4">
    <source>
        <dbReference type="PROSITE" id="PS01124"/>
    </source>
</evidence>
<dbReference type="InterPro" id="IPR009057">
    <property type="entry name" value="Homeodomain-like_sf"/>
</dbReference>
<organism evidence="5 6">
    <name type="scientific">Pontibacter silvestris</name>
    <dbReference type="NCBI Taxonomy" id="2305183"/>
    <lineage>
        <taxon>Bacteria</taxon>
        <taxon>Pseudomonadati</taxon>
        <taxon>Bacteroidota</taxon>
        <taxon>Cytophagia</taxon>
        <taxon>Cytophagales</taxon>
        <taxon>Hymenobacteraceae</taxon>
        <taxon>Pontibacter</taxon>
    </lineage>
</organism>
<protein>
    <submittedName>
        <fullName evidence="5">Helix-turn-helix domain-containing protein</fullName>
    </submittedName>
</protein>
<dbReference type="PRINTS" id="PR00032">
    <property type="entry name" value="HTHARAC"/>
</dbReference>
<keyword evidence="3" id="KW-0804">Transcription</keyword>
<sequence length="266" mass="30636">MQEQPQLSSFLNDVDRNAASVYVLHEKQEQRIPLHKHKKGQLTYVEGGLAYLNTKDKTYYLPARHYVWIPAELEHFVQHSSDTLIVRNIYFNTANEAEQAFFGQMGIYPVNTLLLEMILFTEQWKGDIPPEDTLRFQFLSTMMNLLPETSKYPLPIVLPTTDSERLEPVVNFIQEHLASQLTLPLVAGEFGFSVRSLSRLFQQKMSISFLQYLKLSRVIRAIELLLESEKSVSEIAYEVGYNSVSAFSNTFYQLLGIRPTDFKGLT</sequence>
<dbReference type="Pfam" id="PF12833">
    <property type="entry name" value="HTH_18"/>
    <property type="match status" value="1"/>
</dbReference>
<keyword evidence="2" id="KW-0238">DNA-binding</keyword>
<reference evidence="6" key="1">
    <citation type="journal article" date="2019" name="Int. J. Syst. Evol. Microbiol.">
        <title>The Global Catalogue of Microorganisms (GCM) 10K type strain sequencing project: providing services to taxonomists for standard genome sequencing and annotation.</title>
        <authorList>
            <consortium name="The Broad Institute Genomics Platform"/>
            <consortium name="The Broad Institute Genome Sequencing Center for Infectious Disease"/>
            <person name="Wu L."/>
            <person name="Ma J."/>
        </authorList>
    </citation>
    <scope>NUCLEOTIDE SEQUENCE [LARGE SCALE GENOMIC DNA]</scope>
    <source>
        <strain evidence="6">JCM 16545</strain>
    </source>
</reference>
<accession>A0ABW4X3E1</accession>
<name>A0ABW4X3E1_9BACT</name>
<dbReference type="PANTHER" id="PTHR11019:SF199">
    <property type="entry name" value="HTH-TYPE TRANSCRIPTIONAL REGULATOR NIMR"/>
    <property type="match status" value="1"/>
</dbReference>
<dbReference type="Gene3D" id="1.10.10.60">
    <property type="entry name" value="Homeodomain-like"/>
    <property type="match status" value="2"/>
</dbReference>
<dbReference type="InterPro" id="IPR014710">
    <property type="entry name" value="RmlC-like_jellyroll"/>
</dbReference>
<proteinExistence type="predicted"/>
<dbReference type="SUPFAM" id="SSF46689">
    <property type="entry name" value="Homeodomain-like"/>
    <property type="match status" value="2"/>
</dbReference>
<evidence type="ECO:0000256" key="1">
    <source>
        <dbReference type="ARBA" id="ARBA00023015"/>
    </source>
</evidence>
<dbReference type="RefSeq" id="WP_229962490.1">
    <property type="nucleotide sequence ID" value="NZ_JAJJWI010000024.1"/>
</dbReference>
<dbReference type="PROSITE" id="PS01124">
    <property type="entry name" value="HTH_ARAC_FAMILY_2"/>
    <property type="match status" value="1"/>
</dbReference>
<keyword evidence="6" id="KW-1185">Reference proteome</keyword>
<dbReference type="Pfam" id="PF02311">
    <property type="entry name" value="AraC_binding"/>
    <property type="match status" value="1"/>
</dbReference>
<evidence type="ECO:0000313" key="5">
    <source>
        <dbReference type="EMBL" id="MFD2069513.1"/>
    </source>
</evidence>
<dbReference type="InterPro" id="IPR020449">
    <property type="entry name" value="Tscrpt_reg_AraC-type_HTH"/>
</dbReference>
<evidence type="ECO:0000313" key="6">
    <source>
        <dbReference type="Proteomes" id="UP001597369"/>
    </source>
</evidence>
<dbReference type="Gene3D" id="2.60.120.10">
    <property type="entry name" value="Jelly Rolls"/>
    <property type="match status" value="1"/>
</dbReference>